<dbReference type="RefSeq" id="WP_269561954.1">
    <property type="nucleotide sequence ID" value="NZ_CP114768.1"/>
</dbReference>
<name>A0ABY7LU29_9BACT</name>
<gene>
    <name evidence="1" type="ORF">O3303_20335</name>
</gene>
<evidence type="ECO:0000313" key="2">
    <source>
        <dbReference type="Proteomes" id="UP001211005"/>
    </source>
</evidence>
<evidence type="ECO:0000313" key="1">
    <source>
        <dbReference type="EMBL" id="WBA43918.1"/>
    </source>
</evidence>
<accession>A0ABY7LU29</accession>
<keyword evidence="2" id="KW-1185">Reference proteome</keyword>
<organism evidence="1 2">
    <name type="scientific">Hymenobacter canadensis</name>
    <dbReference type="NCBI Taxonomy" id="2999067"/>
    <lineage>
        <taxon>Bacteria</taxon>
        <taxon>Pseudomonadati</taxon>
        <taxon>Bacteroidota</taxon>
        <taxon>Cytophagia</taxon>
        <taxon>Cytophagales</taxon>
        <taxon>Hymenobacteraceae</taxon>
        <taxon>Hymenobacter</taxon>
    </lineage>
</organism>
<proteinExistence type="predicted"/>
<protein>
    <submittedName>
        <fullName evidence="1">Uncharacterized protein</fullName>
    </submittedName>
</protein>
<geneLocation type="plasmid" evidence="1 2">
    <name>unnamed1</name>
</geneLocation>
<sequence>MVYSENLLFNILATFTAGNATAEYRYVAGLETENPVTTTGRTVVEA</sequence>
<keyword evidence="1" id="KW-0614">Plasmid</keyword>
<dbReference type="Proteomes" id="UP001211005">
    <property type="component" value="Plasmid unnamed1"/>
</dbReference>
<reference evidence="1 2" key="1">
    <citation type="submission" date="2022-12" db="EMBL/GenBank/DDBJ databases">
        <title>Hymenobacter canadensis sp. nov. isolated from lake water of the Cambridge Bay, Canada.</title>
        <authorList>
            <person name="Kim W.H."/>
            <person name="Lee Y.M."/>
        </authorList>
    </citation>
    <scope>NUCLEOTIDE SEQUENCE [LARGE SCALE GENOMIC DNA]</scope>
    <source>
        <strain evidence="1 2">PAMC 29467</strain>
        <plasmid evidence="1 2">unnamed1</plasmid>
    </source>
</reference>
<dbReference type="EMBL" id="CP114768">
    <property type="protein sequence ID" value="WBA43918.1"/>
    <property type="molecule type" value="Genomic_DNA"/>
</dbReference>